<dbReference type="Gramene" id="PRQ21455">
    <property type="protein sequence ID" value="PRQ21455"/>
    <property type="gene ID" value="RchiOBHm_Chr7g0239411"/>
</dbReference>
<comment type="caution">
    <text evidence="1">The sequence shown here is derived from an EMBL/GenBank/DDBJ whole genome shotgun (WGS) entry which is preliminary data.</text>
</comment>
<proteinExistence type="predicted"/>
<keyword evidence="2" id="KW-1185">Reference proteome</keyword>
<gene>
    <name evidence="1" type="ORF">RchiOBHm_Chr7g0239411</name>
</gene>
<evidence type="ECO:0000313" key="1">
    <source>
        <dbReference type="EMBL" id="PRQ21455.1"/>
    </source>
</evidence>
<evidence type="ECO:0000313" key="2">
    <source>
        <dbReference type="Proteomes" id="UP000238479"/>
    </source>
</evidence>
<sequence>MLSKATLSTLSRPLPIRLRPPSSTPMTTVAISKKTLLKFPAPMIMWGSRNLQIKVTQFEKGIVKFVLS</sequence>
<name>A0A2P6PHP2_ROSCH</name>
<reference evidence="1 2" key="1">
    <citation type="journal article" date="2018" name="Nat. Genet.">
        <title>The Rosa genome provides new insights in the design of modern roses.</title>
        <authorList>
            <person name="Bendahmane M."/>
        </authorList>
    </citation>
    <scope>NUCLEOTIDE SEQUENCE [LARGE SCALE GENOMIC DNA]</scope>
    <source>
        <strain evidence="2">cv. Old Blush</strain>
    </source>
</reference>
<dbReference type="Proteomes" id="UP000238479">
    <property type="component" value="Chromosome 7"/>
</dbReference>
<dbReference type="EMBL" id="PDCK01000045">
    <property type="protein sequence ID" value="PRQ21455.1"/>
    <property type="molecule type" value="Genomic_DNA"/>
</dbReference>
<dbReference type="AlphaFoldDB" id="A0A2P6PHP2"/>
<accession>A0A2P6PHP2</accession>
<organism evidence="1 2">
    <name type="scientific">Rosa chinensis</name>
    <name type="common">China rose</name>
    <dbReference type="NCBI Taxonomy" id="74649"/>
    <lineage>
        <taxon>Eukaryota</taxon>
        <taxon>Viridiplantae</taxon>
        <taxon>Streptophyta</taxon>
        <taxon>Embryophyta</taxon>
        <taxon>Tracheophyta</taxon>
        <taxon>Spermatophyta</taxon>
        <taxon>Magnoliopsida</taxon>
        <taxon>eudicotyledons</taxon>
        <taxon>Gunneridae</taxon>
        <taxon>Pentapetalae</taxon>
        <taxon>rosids</taxon>
        <taxon>fabids</taxon>
        <taxon>Rosales</taxon>
        <taxon>Rosaceae</taxon>
        <taxon>Rosoideae</taxon>
        <taxon>Rosoideae incertae sedis</taxon>
        <taxon>Rosa</taxon>
    </lineage>
</organism>
<protein>
    <submittedName>
        <fullName evidence="1">Uncharacterized protein</fullName>
    </submittedName>
</protein>